<dbReference type="Pfam" id="PF03401">
    <property type="entry name" value="TctC"/>
    <property type="match status" value="1"/>
</dbReference>
<sequence>MPWLPFVQGHNNIGRDNMTSSTITVQRLLLAALAACSIGTAAAQETYPAKAITWLVPFAAGGPTDAVSRNVAQRVSAALGQSIVVENLGGAGGTIGAAKVARARADGYSLFVGHIGTMAAAPYLFKSLRYDPNQDFVPVFRFPDTPMALLVGANSPYRTATELFEAARKDPGKLTFGTAGVGSSSHLAAEHLASVVKVQYTFVPYKGTGPAMADLMGGQIDAMLDQTNVSLPQTQGGRLRALALTSQARMALFPGVPTLAEKEVPGFLASTWYGLYAPANTPAHVIDVLQKAYAEALADKEYVQSLEKQGIEVLPAESVSADALGRFMRSEQKKWQRVVREAGIAPQ</sequence>
<dbReference type="EMBL" id="CAADIZ010000010">
    <property type="protein sequence ID" value="VFS21584.1"/>
    <property type="molecule type" value="Genomic_DNA"/>
</dbReference>
<organism evidence="2">
    <name type="scientific">plant metagenome</name>
    <dbReference type="NCBI Taxonomy" id="1297885"/>
    <lineage>
        <taxon>unclassified sequences</taxon>
        <taxon>metagenomes</taxon>
        <taxon>organismal metagenomes</taxon>
    </lineage>
</organism>
<dbReference type="Gene3D" id="3.40.190.150">
    <property type="entry name" value="Bordetella uptake gene, domain 1"/>
    <property type="match status" value="1"/>
</dbReference>
<evidence type="ECO:0000313" key="3">
    <source>
        <dbReference type="EMBL" id="VFR87133.1"/>
    </source>
</evidence>
<name>A0A484T897_9ZZZZ</name>
<protein>
    <submittedName>
        <fullName evidence="2">Tricarboxylate transport protein TctC</fullName>
    </submittedName>
</protein>
<dbReference type="AlphaFoldDB" id="A0A484T897"/>
<dbReference type="CDD" id="cd07012">
    <property type="entry name" value="PBP2_Bug_TTT"/>
    <property type="match status" value="1"/>
</dbReference>
<reference evidence="2" key="1">
    <citation type="submission" date="2019-03" db="EMBL/GenBank/DDBJ databases">
        <authorList>
            <person name="Danneels B."/>
        </authorList>
    </citation>
    <scope>NUCLEOTIDE SEQUENCE</scope>
</reference>
<dbReference type="PIRSF" id="PIRSF017082">
    <property type="entry name" value="YflP"/>
    <property type="match status" value="1"/>
</dbReference>
<gene>
    <name evidence="1" type="ORF">AMP9_1746</name>
    <name evidence="2" type="ORF">BRI9_1946</name>
    <name evidence="3" type="ORF">IVO3_1943</name>
    <name evidence="4" type="ORF">RAN7_1918</name>
</gene>
<dbReference type="EMBL" id="CAADIP010000018">
    <property type="protein sequence ID" value="VFR87133.1"/>
    <property type="molecule type" value="Genomic_DNA"/>
</dbReference>
<dbReference type="InterPro" id="IPR042100">
    <property type="entry name" value="Bug_dom1"/>
</dbReference>
<evidence type="ECO:0000313" key="2">
    <source>
        <dbReference type="EMBL" id="VFR70603.1"/>
    </source>
</evidence>
<dbReference type="Gene3D" id="3.40.190.10">
    <property type="entry name" value="Periplasmic binding protein-like II"/>
    <property type="match status" value="1"/>
</dbReference>
<evidence type="ECO:0000313" key="4">
    <source>
        <dbReference type="EMBL" id="VFS21584.1"/>
    </source>
</evidence>
<proteinExistence type="predicted"/>
<dbReference type="PANTHER" id="PTHR42928:SF5">
    <property type="entry name" value="BLR1237 PROTEIN"/>
    <property type="match status" value="1"/>
</dbReference>
<accession>A0A484T897</accession>
<dbReference type="SUPFAM" id="SSF53850">
    <property type="entry name" value="Periplasmic binding protein-like II"/>
    <property type="match status" value="1"/>
</dbReference>
<evidence type="ECO:0000313" key="1">
    <source>
        <dbReference type="EMBL" id="VFR24649.1"/>
    </source>
</evidence>
<dbReference type="EMBL" id="CAADHY010000018">
    <property type="protein sequence ID" value="VFR24649.1"/>
    <property type="molecule type" value="Genomic_DNA"/>
</dbReference>
<dbReference type="EMBL" id="CAADIK010000026">
    <property type="protein sequence ID" value="VFR70603.1"/>
    <property type="molecule type" value="Genomic_DNA"/>
</dbReference>
<dbReference type="InterPro" id="IPR005064">
    <property type="entry name" value="BUG"/>
</dbReference>
<dbReference type="PANTHER" id="PTHR42928">
    <property type="entry name" value="TRICARBOXYLATE-BINDING PROTEIN"/>
    <property type="match status" value="1"/>
</dbReference>